<feature type="region of interest" description="Disordered" evidence="1">
    <location>
        <begin position="128"/>
        <end position="208"/>
    </location>
</feature>
<feature type="region of interest" description="Disordered" evidence="1">
    <location>
        <begin position="81"/>
        <end position="100"/>
    </location>
</feature>
<organism evidence="2 3">
    <name type="scientific">Silicimonas algicola</name>
    <dbReference type="NCBI Taxonomy" id="1826607"/>
    <lineage>
        <taxon>Bacteria</taxon>
        <taxon>Pseudomonadati</taxon>
        <taxon>Pseudomonadota</taxon>
        <taxon>Alphaproteobacteria</taxon>
        <taxon>Rhodobacterales</taxon>
        <taxon>Paracoccaceae</taxon>
    </lineage>
</organism>
<evidence type="ECO:0000256" key="1">
    <source>
        <dbReference type="SAM" id="MobiDB-lite"/>
    </source>
</evidence>
<accession>A0A316G2Q9</accession>
<evidence type="ECO:0000313" key="3">
    <source>
        <dbReference type="Proteomes" id="UP000245390"/>
    </source>
</evidence>
<comment type="caution">
    <text evidence="2">The sequence shown here is derived from an EMBL/GenBank/DDBJ whole genome shotgun (WGS) entry which is preliminary data.</text>
</comment>
<protein>
    <submittedName>
        <fullName evidence="2">Uncharacterized protein</fullName>
    </submittedName>
</protein>
<dbReference type="AlphaFoldDB" id="A0A316G2Q9"/>
<evidence type="ECO:0000313" key="2">
    <source>
        <dbReference type="EMBL" id="PWK55139.1"/>
    </source>
</evidence>
<sequence length="208" mass="21803">MRSSCALGVRLLAGAPTEGTATSGDGLHHYYAQDSLIVRVPAGMISCDGGARCRFCGGERLSAAGPVAGYRFWEGVTTDSCSRASGAPPEAGVPSATRSPASCSSRAFSLVHTGQERGPGACAIRERVAWESHRTAPPPTPRRGRPRRTGARGSRSEKVGAGRLRRPATTSRSKSLSGRFDLAQTQRDGPVSFWDHGRPVPPPSPGPV</sequence>
<proteinExistence type="predicted"/>
<gene>
    <name evidence="2" type="ORF">C8D95_10814</name>
</gene>
<reference evidence="2 3" key="1">
    <citation type="submission" date="2018-05" db="EMBL/GenBank/DDBJ databases">
        <title>Genomic Encyclopedia of Type Strains, Phase IV (KMG-IV): sequencing the most valuable type-strain genomes for metagenomic binning, comparative biology and taxonomic classification.</title>
        <authorList>
            <person name="Goeker M."/>
        </authorList>
    </citation>
    <scope>NUCLEOTIDE SEQUENCE [LARGE SCALE GENOMIC DNA]</scope>
    <source>
        <strain evidence="2 3">DSM 103371</strain>
    </source>
</reference>
<feature type="compositionally biased region" description="Pro residues" evidence="1">
    <location>
        <begin position="199"/>
        <end position="208"/>
    </location>
</feature>
<keyword evidence="3" id="KW-1185">Reference proteome</keyword>
<name>A0A316G2Q9_9RHOB</name>
<dbReference type="Proteomes" id="UP000245390">
    <property type="component" value="Unassembled WGS sequence"/>
</dbReference>
<dbReference type="EMBL" id="QGGV01000008">
    <property type="protein sequence ID" value="PWK55139.1"/>
    <property type="molecule type" value="Genomic_DNA"/>
</dbReference>